<evidence type="ECO:0000256" key="10">
    <source>
        <dbReference type="ARBA" id="ARBA00022989"/>
    </source>
</evidence>
<dbReference type="Proteomes" id="UP000671862">
    <property type="component" value="Chromosome"/>
</dbReference>
<gene>
    <name evidence="14" type="ORF">JYK00_06240</name>
</gene>
<feature type="transmembrane region" description="Helical" evidence="13">
    <location>
        <begin position="122"/>
        <end position="141"/>
    </location>
</feature>
<dbReference type="PANTHER" id="PTHR35864">
    <property type="entry name" value="ZINC METALLOPROTEASE MJ0611-RELATED"/>
    <property type="match status" value="1"/>
</dbReference>
<sequence length="204" mass="23227">MVNIVGKVFENLAIGFVAVILVVYPREYFKAYIITRFGDDTPKKLGRLSLNPLVHLDPIGTIAFIMFNFGWSRPVPVIPMRLKNPRKALLIISVFGPILGAITFIVYGIIAKRVENYYLFSTFYRAAKWSLTYALLSLFPIPPLDGSRILGVILPEKYIDWYIKYEVYGVLFLLGLLLLWVLPLIMSPFINVIESLTNFIIYGG</sequence>
<keyword evidence="11" id="KW-0482">Metalloprotease</keyword>
<accession>A0ABX7S7T2</accession>
<evidence type="ECO:0000256" key="11">
    <source>
        <dbReference type="ARBA" id="ARBA00023049"/>
    </source>
</evidence>
<name>A0ABX7S7T2_9BACT</name>
<dbReference type="CDD" id="cd06158">
    <property type="entry name" value="S2P-M50_like_1"/>
    <property type="match status" value="1"/>
</dbReference>
<evidence type="ECO:0000256" key="13">
    <source>
        <dbReference type="SAM" id="Phobius"/>
    </source>
</evidence>
<keyword evidence="9" id="KW-0862">Zinc</keyword>
<keyword evidence="10 13" id="KW-1133">Transmembrane helix</keyword>
<proteinExistence type="inferred from homology"/>
<feature type="transmembrane region" description="Helical" evidence="13">
    <location>
        <begin position="12"/>
        <end position="29"/>
    </location>
</feature>
<reference evidence="14 15" key="1">
    <citation type="submission" date="2021-03" db="EMBL/GenBank/DDBJ databases">
        <title>Thermosipho ferrireducens sp.nov., an anaerobic thermophilic iron-reducing bacterium isolated from a deep-sea hydrothermal sulfide deposits.</title>
        <authorList>
            <person name="Zeng X."/>
            <person name="Chen Y."/>
            <person name="Shao Z."/>
        </authorList>
    </citation>
    <scope>NUCLEOTIDE SEQUENCE [LARGE SCALE GENOMIC DNA]</scope>
    <source>
        <strain evidence="14 15">JL129W03</strain>
    </source>
</reference>
<keyword evidence="12 13" id="KW-0472">Membrane</keyword>
<keyword evidence="6 13" id="KW-0812">Transmembrane</keyword>
<protein>
    <submittedName>
        <fullName evidence="14">Site-2 protease family protein</fullName>
    </submittedName>
</protein>
<dbReference type="RefSeq" id="WP_207566063.1">
    <property type="nucleotide sequence ID" value="NZ_CP071446.1"/>
</dbReference>
<evidence type="ECO:0000256" key="1">
    <source>
        <dbReference type="ARBA" id="ARBA00001947"/>
    </source>
</evidence>
<keyword evidence="5 14" id="KW-0645">Protease</keyword>
<keyword evidence="4" id="KW-1003">Cell membrane</keyword>
<organism evidence="14 15">
    <name type="scientific">Thermosipho ferrireducens</name>
    <dbReference type="NCBI Taxonomy" id="2571116"/>
    <lineage>
        <taxon>Bacteria</taxon>
        <taxon>Thermotogati</taxon>
        <taxon>Thermotogota</taxon>
        <taxon>Thermotogae</taxon>
        <taxon>Thermotogales</taxon>
        <taxon>Fervidobacteriaceae</taxon>
        <taxon>Thermosipho</taxon>
    </lineage>
</organism>
<evidence type="ECO:0000256" key="2">
    <source>
        <dbReference type="ARBA" id="ARBA00004651"/>
    </source>
</evidence>
<dbReference type="GO" id="GO:0008233">
    <property type="term" value="F:peptidase activity"/>
    <property type="evidence" value="ECO:0007669"/>
    <property type="project" value="UniProtKB-KW"/>
</dbReference>
<feature type="transmembrane region" description="Helical" evidence="13">
    <location>
        <begin position="89"/>
        <end position="110"/>
    </location>
</feature>
<evidence type="ECO:0000256" key="4">
    <source>
        <dbReference type="ARBA" id="ARBA00022475"/>
    </source>
</evidence>
<keyword evidence="8" id="KW-0378">Hydrolase</keyword>
<keyword evidence="7" id="KW-0479">Metal-binding</keyword>
<evidence type="ECO:0000256" key="7">
    <source>
        <dbReference type="ARBA" id="ARBA00022723"/>
    </source>
</evidence>
<feature type="transmembrane region" description="Helical" evidence="13">
    <location>
        <begin position="161"/>
        <end position="182"/>
    </location>
</feature>
<dbReference type="InterPro" id="IPR052348">
    <property type="entry name" value="Metallopeptidase_M50B"/>
</dbReference>
<evidence type="ECO:0000256" key="5">
    <source>
        <dbReference type="ARBA" id="ARBA00022670"/>
    </source>
</evidence>
<evidence type="ECO:0000256" key="3">
    <source>
        <dbReference type="ARBA" id="ARBA00007931"/>
    </source>
</evidence>
<dbReference type="InterPro" id="IPR044537">
    <property type="entry name" value="Rip2-like"/>
</dbReference>
<dbReference type="EMBL" id="CP071446">
    <property type="protein sequence ID" value="QTA37338.1"/>
    <property type="molecule type" value="Genomic_DNA"/>
</dbReference>
<evidence type="ECO:0000256" key="12">
    <source>
        <dbReference type="ARBA" id="ARBA00023136"/>
    </source>
</evidence>
<comment type="similarity">
    <text evidence="3">Belongs to the peptidase M50B family.</text>
</comment>
<keyword evidence="15" id="KW-1185">Reference proteome</keyword>
<feature type="transmembrane region" description="Helical" evidence="13">
    <location>
        <begin position="50"/>
        <end position="69"/>
    </location>
</feature>
<comment type="cofactor">
    <cofactor evidence="1">
        <name>Zn(2+)</name>
        <dbReference type="ChEBI" id="CHEBI:29105"/>
    </cofactor>
</comment>
<comment type="subcellular location">
    <subcellularLocation>
        <location evidence="2">Cell membrane</location>
        <topology evidence="2">Multi-pass membrane protein</topology>
    </subcellularLocation>
</comment>
<evidence type="ECO:0000256" key="9">
    <source>
        <dbReference type="ARBA" id="ARBA00022833"/>
    </source>
</evidence>
<evidence type="ECO:0000256" key="6">
    <source>
        <dbReference type="ARBA" id="ARBA00022692"/>
    </source>
</evidence>
<evidence type="ECO:0000313" key="15">
    <source>
        <dbReference type="Proteomes" id="UP000671862"/>
    </source>
</evidence>
<dbReference type="GO" id="GO:0006508">
    <property type="term" value="P:proteolysis"/>
    <property type="evidence" value="ECO:0007669"/>
    <property type="project" value="UniProtKB-KW"/>
</dbReference>
<evidence type="ECO:0000256" key="8">
    <source>
        <dbReference type="ARBA" id="ARBA00022801"/>
    </source>
</evidence>
<dbReference type="PANTHER" id="PTHR35864:SF1">
    <property type="entry name" value="ZINC METALLOPROTEASE YWHC-RELATED"/>
    <property type="match status" value="1"/>
</dbReference>
<evidence type="ECO:0000313" key="14">
    <source>
        <dbReference type="EMBL" id="QTA37338.1"/>
    </source>
</evidence>